<evidence type="ECO:0000256" key="1">
    <source>
        <dbReference type="SAM" id="MobiDB-lite"/>
    </source>
</evidence>
<feature type="compositionally biased region" description="Basic and acidic residues" evidence="1">
    <location>
        <begin position="269"/>
        <end position="280"/>
    </location>
</feature>
<dbReference type="PANTHER" id="PTHR31170">
    <property type="entry name" value="BNAC04G53230D PROTEIN"/>
    <property type="match status" value="1"/>
</dbReference>
<protein>
    <submittedName>
        <fullName evidence="3">Uncharacterized protein</fullName>
    </submittedName>
</protein>
<keyword evidence="2" id="KW-0812">Transmembrane</keyword>
<evidence type="ECO:0000256" key="2">
    <source>
        <dbReference type="SAM" id="Phobius"/>
    </source>
</evidence>
<dbReference type="AlphaFoldDB" id="A0ABC8TIK4"/>
<feature type="region of interest" description="Disordered" evidence="1">
    <location>
        <begin position="263"/>
        <end position="288"/>
    </location>
</feature>
<dbReference type="EMBL" id="CAUOFW020005259">
    <property type="protein sequence ID" value="CAK9169206.1"/>
    <property type="molecule type" value="Genomic_DNA"/>
</dbReference>
<dbReference type="InterPro" id="IPR004158">
    <property type="entry name" value="DUF247_pln"/>
</dbReference>
<proteinExistence type="predicted"/>
<dbReference type="Pfam" id="PF03140">
    <property type="entry name" value="DUF247"/>
    <property type="match status" value="1"/>
</dbReference>
<comment type="caution">
    <text evidence="3">The sequence shown here is derived from an EMBL/GenBank/DDBJ whole genome shotgun (WGS) entry which is preliminary data.</text>
</comment>
<evidence type="ECO:0000313" key="4">
    <source>
        <dbReference type="Proteomes" id="UP001642360"/>
    </source>
</evidence>
<dbReference type="PANTHER" id="PTHR31170:SF25">
    <property type="entry name" value="BNAA09G04570D PROTEIN"/>
    <property type="match status" value="1"/>
</dbReference>
<name>A0ABC8TIK4_9AQUA</name>
<evidence type="ECO:0000313" key="3">
    <source>
        <dbReference type="EMBL" id="CAK9169206.1"/>
    </source>
</evidence>
<organism evidence="3 4">
    <name type="scientific">Ilex paraguariensis</name>
    <name type="common">yerba mate</name>
    <dbReference type="NCBI Taxonomy" id="185542"/>
    <lineage>
        <taxon>Eukaryota</taxon>
        <taxon>Viridiplantae</taxon>
        <taxon>Streptophyta</taxon>
        <taxon>Embryophyta</taxon>
        <taxon>Tracheophyta</taxon>
        <taxon>Spermatophyta</taxon>
        <taxon>Magnoliopsida</taxon>
        <taxon>eudicotyledons</taxon>
        <taxon>Gunneridae</taxon>
        <taxon>Pentapetalae</taxon>
        <taxon>asterids</taxon>
        <taxon>campanulids</taxon>
        <taxon>Aquifoliales</taxon>
        <taxon>Aquifoliaceae</taxon>
        <taxon>Ilex</taxon>
    </lineage>
</organism>
<feature type="transmembrane region" description="Helical" evidence="2">
    <location>
        <begin position="527"/>
        <end position="547"/>
    </location>
</feature>
<keyword evidence="2" id="KW-1133">Transmembrane helix</keyword>
<gene>
    <name evidence="3" type="ORF">ILEXP_LOCUS38649</name>
</gene>
<dbReference type="Proteomes" id="UP001642360">
    <property type="component" value="Unassembled WGS sequence"/>
</dbReference>
<keyword evidence="2" id="KW-0472">Membrane</keyword>
<reference evidence="3 4" key="1">
    <citation type="submission" date="2024-02" db="EMBL/GenBank/DDBJ databases">
        <authorList>
            <person name="Vignale AGUSTIN F."/>
            <person name="Sosa J E."/>
            <person name="Modenutti C."/>
        </authorList>
    </citation>
    <scope>NUCLEOTIDE SEQUENCE [LARGE SCALE GENOMIC DNA]</scope>
</reference>
<keyword evidence="4" id="KW-1185">Reference proteome</keyword>
<accession>A0ABC8TIK4</accession>
<sequence length="563" mass="64510">MASFSSSMKSYLSTSSSFDEHQWVIQIRLALDEELEENIYEIPVSIFNVPRTLMASNPDSYTPQEVAIGPYHYWSPELYEMQKYKLAAAQTIQKQLQNLKFQHVVEKMIKHGPRIRAYYHKYLDFNDETLAWMMAVDASFLLEFLQIFAFKQGKELTRVSSRMSHLVDVAGRKSAYNAILRDIVMLENQIPLFVLRKMLKIQFSSMELADNMLVAMLMGLCNELSPFKFMEEEHPNLQISKRAHLLDVLYHVFIPEFEEPTEITEAEEDREKEGEGEGKSEGNSLGESSHIKQCFGEVWKFISKLDPGIVRSIKRLLFSRPIKVVLKLPWTIVSKLPGFKVLKLVSEYFCFPHNKENIKPKNENSNDKPPLVEEISIPSVTELSDAGVKFSSTDGGTSNFGFDCKTVTLYLPTISLDVNTEVILRNLVAYETCNASGPLVLTRYTELMNGIIDTAEDAKLLRERGIIVNRLKNDEEVANLWNGMSKSVKLTKVPFLDKVIQDVNKYHDSRWKVKAGKLIKAYVFRSWQFLSLLAAILLLLLVTIQTFCSVYNCSRIIHVPNLQ</sequence>